<dbReference type="Proteomes" id="UP001140949">
    <property type="component" value="Unassembled WGS sequence"/>
</dbReference>
<dbReference type="AlphaFoldDB" id="A0AAX6H9Q8"/>
<evidence type="ECO:0000313" key="3">
    <source>
        <dbReference type="EMBL" id="KAJ6837789.1"/>
    </source>
</evidence>
<evidence type="ECO:0000313" key="4">
    <source>
        <dbReference type="Proteomes" id="UP001140949"/>
    </source>
</evidence>
<dbReference type="InterPro" id="IPR026960">
    <property type="entry name" value="RVT-Znf"/>
</dbReference>
<name>A0AAX6H9Q8_IRIPA</name>
<dbReference type="EMBL" id="JANAVB010011199">
    <property type="protein sequence ID" value="KAJ6837788.1"/>
    <property type="molecule type" value="Genomic_DNA"/>
</dbReference>
<organism evidence="3 4">
    <name type="scientific">Iris pallida</name>
    <name type="common">Sweet iris</name>
    <dbReference type="NCBI Taxonomy" id="29817"/>
    <lineage>
        <taxon>Eukaryota</taxon>
        <taxon>Viridiplantae</taxon>
        <taxon>Streptophyta</taxon>
        <taxon>Embryophyta</taxon>
        <taxon>Tracheophyta</taxon>
        <taxon>Spermatophyta</taxon>
        <taxon>Magnoliopsida</taxon>
        <taxon>Liliopsida</taxon>
        <taxon>Asparagales</taxon>
        <taxon>Iridaceae</taxon>
        <taxon>Iridoideae</taxon>
        <taxon>Irideae</taxon>
        <taxon>Iris</taxon>
    </lineage>
</organism>
<accession>A0AAX6H9Q8</accession>
<gene>
    <name evidence="2" type="ORF">M6B38_322930</name>
    <name evidence="3" type="ORF">M6B38_322935</name>
</gene>
<comment type="caution">
    <text evidence="3">The sequence shown here is derived from an EMBL/GenBank/DDBJ whole genome shotgun (WGS) entry which is preliminary data.</text>
</comment>
<reference evidence="3" key="1">
    <citation type="journal article" date="2023" name="GigaByte">
        <title>Genome assembly of the bearded iris, Iris pallida Lam.</title>
        <authorList>
            <person name="Bruccoleri R.E."/>
            <person name="Oakeley E.J."/>
            <person name="Faust A.M.E."/>
            <person name="Altorfer M."/>
            <person name="Dessus-Babus S."/>
            <person name="Burckhardt D."/>
            <person name="Oertli M."/>
            <person name="Naumann U."/>
            <person name="Petersen F."/>
            <person name="Wong J."/>
        </authorList>
    </citation>
    <scope>NUCLEOTIDE SEQUENCE</scope>
    <source>
        <strain evidence="3">GSM-AAB239-AS_SAM_17_03QT</strain>
    </source>
</reference>
<proteinExistence type="predicted"/>
<dbReference type="EMBL" id="JANAVB010011199">
    <property type="protein sequence ID" value="KAJ6837789.1"/>
    <property type="molecule type" value="Genomic_DNA"/>
</dbReference>
<feature type="domain" description="Reverse transcriptase zinc-binding" evidence="1">
    <location>
        <begin position="19"/>
        <end position="104"/>
    </location>
</feature>
<evidence type="ECO:0000313" key="2">
    <source>
        <dbReference type="EMBL" id="KAJ6837788.1"/>
    </source>
</evidence>
<protein>
    <recommendedName>
        <fullName evidence="1">Reverse transcriptase zinc-binding domain-containing protein</fullName>
    </recommendedName>
</protein>
<sequence length="147" mass="16916">MIKKGHDRLIWHPDPGGNFMTASGWRETRTRLPIYPILRLIFYNNISKKWSILLWCVIREKIPTDDILICISFFIASRCWYCAVPACESIQHLFWDNNSDRKIWGAIKRTYGGTDLKSFIQMDHATGGTHVVTNQMVAEIAATTSVI</sequence>
<keyword evidence="4" id="KW-1185">Reference proteome</keyword>
<dbReference type="Pfam" id="PF13966">
    <property type="entry name" value="zf-RVT"/>
    <property type="match status" value="1"/>
</dbReference>
<evidence type="ECO:0000259" key="1">
    <source>
        <dbReference type="Pfam" id="PF13966"/>
    </source>
</evidence>
<reference evidence="3" key="2">
    <citation type="submission" date="2023-04" db="EMBL/GenBank/DDBJ databases">
        <authorList>
            <person name="Bruccoleri R.E."/>
            <person name="Oakeley E.J."/>
            <person name="Faust A.-M."/>
            <person name="Dessus-Babus S."/>
            <person name="Altorfer M."/>
            <person name="Burckhardt D."/>
            <person name="Oertli M."/>
            <person name="Naumann U."/>
            <person name="Petersen F."/>
            <person name="Wong J."/>
        </authorList>
    </citation>
    <scope>NUCLEOTIDE SEQUENCE</scope>
    <source>
        <strain evidence="3">GSM-AAB239-AS_SAM_17_03QT</strain>
        <tissue evidence="3">Leaf</tissue>
    </source>
</reference>